<dbReference type="RefSeq" id="WP_379657968.1">
    <property type="nucleotide sequence ID" value="NZ_JBHTIV010000009.1"/>
</dbReference>
<dbReference type="Proteomes" id="UP001597049">
    <property type="component" value="Unassembled WGS sequence"/>
</dbReference>
<name>A0ABW3GV36_9FLAO</name>
<proteinExistence type="predicted"/>
<reference evidence="2" key="1">
    <citation type="journal article" date="2019" name="Int. J. Syst. Evol. Microbiol.">
        <title>The Global Catalogue of Microorganisms (GCM) 10K type strain sequencing project: providing services to taxonomists for standard genome sequencing and annotation.</title>
        <authorList>
            <consortium name="The Broad Institute Genomics Platform"/>
            <consortium name="The Broad Institute Genome Sequencing Center for Infectious Disease"/>
            <person name="Wu L."/>
            <person name="Ma J."/>
        </authorList>
    </citation>
    <scope>NUCLEOTIDE SEQUENCE [LARGE SCALE GENOMIC DNA]</scope>
    <source>
        <strain evidence="2">CCUG 56752</strain>
    </source>
</reference>
<evidence type="ECO:0000313" key="2">
    <source>
        <dbReference type="Proteomes" id="UP001597049"/>
    </source>
</evidence>
<sequence>MKYLKLIIILPLLIAFQCNEDELHTIENDNLNETGLIGGWEISAETINGISDMLPKCCRFLDFYINSNPDDLKGDYKYSDDSGLYDGEFTIDITENQIIFDNFNNEQVIYSFSIDDSGGEPNFHLHRRRC</sequence>
<evidence type="ECO:0008006" key="3">
    <source>
        <dbReference type="Google" id="ProtNLM"/>
    </source>
</evidence>
<dbReference type="EMBL" id="JBHTIV010000009">
    <property type="protein sequence ID" value="MFD0932651.1"/>
    <property type="molecule type" value="Genomic_DNA"/>
</dbReference>
<gene>
    <name evidence="1" type="ORF">ACFQ0R_08615</name>
</gene>
<accession>A0ABW3GV36</accession>
<evidence type="ECO:0000313" key="1">
    <source>
        <dbReference type="EMBL" id="MFD0932651.1"/>
    </source>
</evidence>
<comment type="caution">
    <text evidence="1">The sequence shown here is derived from an EMBL/GenBank/DDBJ whole genome shotgun (WGS) entry which is preliminary data.</text>
</comment>
<keyword evidence="2" id="KW-1185">Reference proteome</keyword>
<protein>
    <recommendedName>
        <fullName evidence="3">Lipocalin-like domain-containing protein</fullName>
    </recommendedName>
</protein>
<organism evidence="1 2">
    <name type="scientific">Psychroflexus salinarum</name>
    <dbReference type="NCBI Taxonomy" id="546024"/>
    <lineage>
        <taxon>Bacteria</taxon>
        <taxon>Pseudomonadati</taxon>
        <taxon>Bacteroidota</taxon>
        <taxon>Flavobacteriia</taxon>
        <taxon>Flavobacteriales</taxon>
        <taxon>Flavobacteriaceae</taxon>
        <taxon>Psychroflexus</taxon>
    </lineage>
</organism>